<protein>
    <submittedName>
        <fullName evidence="2">Uncharacterized protein</fullName>
    </submittedName>
</protein>
<dbReference type="VEuPathDB" id="ToxoDB:EAH_00031550"/>
<evidence type="ECO:0000313" key="2">
    <source>
        <dbReference type="EMBL" id="CDI78214.1"/>
    </source>
</evidence>
<name>U6GI08_EIMAC</name>
<reference evidence="2" key="2">
    <citation type="submission" date="2013-10" db="EMBL/GenBank/DDBJ databases">
        <authorList>
            <person name="Aslett M."/>
        </authorList>
    </citation>
    <scope>NUCLEOTIDE SEQUENCE [LARGE SCALE GENOMIC DNA]</scope>
    <source>
        <strain evidence="2">Houghton</strain>
    </source>
</reference>
<gene>
    <name evidence="2" type="ORF">EAH_00031550</name>
</gene>
<feature type="region of interest" description="Disordered" evidence="1">
    <location>
        <begin position="86"/>
        <end position="106"/>
    </location>
</feature>
<dbReference type="EMBL" id="HG670839">
    <property type="protein sequence ID" value="CDI78214.1"/>
    <property type="molecule type" value="Genomic_DNA"/>
</dbReference>
<dbReference type="OMA" id="PEFDVWK"/>
<proteinExistence type="predicted"/>
<dbReference type="RefSeq" id="XP_013251539.1">
    <property type="nucleotide sequence ID" value="XM_013396085.1"/>
</dbReference>
<keyword evidence="3" id="KW-1185">Reference proteome</keyword>
<sequence>MSKLSAFFEKKKKKVTKVAAPAELTQIEKAEEPIAEDGAEWTLELQQDAGGWAAAPASPAGGGAADSAVGRSLRVSAVGAYEIESKKDKSWSTMKRLEEEQRRGLQELREQEAREFLLQQQLEQGLEPQQDAAADVQQSQEEAPPPKQEENKLWVSTRVLRAQQGGASLRRARGTRVPSFDEDPDLATAVQLISSKPQQQQTKKQQQTRKSPSESQPDSSSSPSSKCDGQQQGSSSISDSEGSVTGPAAFTFDVQRFVSFSGLSGVGSALDAELVRSKYETRPPWTALAATEA</sequence>
<feature type="compositionally biased region" description="Low complexity" evidence="1">
    <location>
        <begin position="119"/>
        <end position="142"/>
    </location>
</feature>
<reference evidence="2" key="1">
    <citation type="submission" date="2013-10" db="EMBL/GenBank/DDBJ databases">
        <title>Genomic analysis of the causative agents of coccidiosis in chickens.</title>
        <authorList>
            <person name="Reid A.J."/>
            <person name="Blake D."/>
            <person name="Billington K."/>
            <person name="Browne H."/>
            <person name="Dunn M."/>
            <person name="Hung S."/>
            <person name="Kawahara F."/>
            <person name="Miranda-Saavedra D."/>
            <person name="Mourier T."/>
            <person name="Nagra H."/>
            <person name="Otto T.D."/>
            <person name="Rawlings N."/>
            <person name="Sanchez A."/>
            <person name="Sanders M."/>
            <person name="Subramaniam C."/>
            <person name="Tay Y."/>
            <person name="Dear P."/>
            <person name="Doerig C."/>
            <person name="Gruber A."/>
            <person name="Parkinson J."/>
            <person name="Shirley M."/>
            <person name="Wan K.L."/>
            <person name="Berriman M."/>
            <person name="Tomley F."/>
            <person name="Pain A."/>
        </authorList>
    </citation>
    <scope>NUCLEOTIDE SEQUENCE [LARGE SCALE GENOMIC DNA]</scope>
    <source>
        <strain evidence="2">Houghton</strain>
    </source>
</reference>
<dbReference type="AlphaFoldDB" id="U6GI08"/>
<evidence type="ECO:0000256" key="1">
    <source>
        <dbReference type="SAM" id="MobiDB-lite"/>
    </source>
</evidence>
<feature type="region of interest" description="Disordered" evidence="1">
    <location>
        <begin position="119"/>
        <end position="245"/>
    </location>
</feature>
<dbReference type="Proteomes" id="UP000018050">
    <property type="component" value="Unassembled WGS sequence"/>
</dbReference>
<organism evidence="2 3">
    <name type="scientific">Eimeria acervulina</name>
    <name type="common">Coccidian parasite</name>
    <dbReference type="NCBI Taxonomy" id="5801"/>
    <lineage>
        <taxon>Eukaryota</taxon>
        <taxon>Sar</taxon>
        <taxon>Alveolata</taxon>
        <taxon>Apicomplexa</taxon>
        <taxon>Conoidasida</taxon>
        <taxon>Coccidia</taxon>
        <taxon>Eucoccidiorida</taxon>
        <taxon>Eimeriorina</taxon>
        <taxon>Eimeriidae</taxon>
        <taxon>Eimeria</taxon>
    </lineage>
</organism>
<dbReference type="OrthoDB" id="346987at2759"/>
<feature type="compositionally biased region" description="Low complexity" evidence="1">
    <location>
        <begin position="194"/>
        <end position="243"/>
    </location>
</feature>
<accession>U6GI08</accession>
<evidence type="ECO:0000313" key="3">
    <source>
        <dbReference type="Proteomes" id="UP000018050"/>
    </source>
</evidence>
<dbReference type="GeneID" id="25271225"/>